<feature type="compositionally biased region" description="Low complexity" evidence="1">
    <location>
        <begin position="180"/>
        <end position="190"/>
    </location>
</feature>
<comment type="caution">
    <text evidence="2">The sequence shown here is derived from an EMBL/GenBank/DDBJ whole genome shotgun (WGS) entry which is preliminary data.</text>
</comment>
<reference evidence="3" key="1">
    <citation type="submission" date="2015-07" db="EMBL/GenBank/DDBJ databases">
        <authorList>
            <person name="Teixeira M.M."/>
            <person name="Souza R.C."/>
            <person name="Almeida L.G."/>
            <person name="Vicente V.A."/>
            <person name="de Hoog S."/>
            <person name="Bocca A.L."/>
            <person name="de Almeida S.R."/>
            <person name="Vasconcelos A.T."/>
            <person name="Felipe M.S."/>
        </authorList>
    </citation>
    <scope>NUCLEOTIDE SEQUENCE [LARGE SCALE GENOMIC DNA]</scope>
    <source>
        <strain evidence="3">KSF</strain>
    </source>
</reference>
<dbReference type="VEuPathDB" id="FungiDB:G647_09551"/>
<dbReference type="EMBL" id="LGRB01000009">
    <property type="protein sequence ID" value="OCT50907.1"/>
    <property type="molecule type" value="Genomic_DNA"/>
</dbReference>
<feature type="compositionally biased region" description="Basic and acidic residues" evidence="1">
    <location>
        <begin position="138"/>
        <end position="149"/>
    </location>
</feature>
<protein>
    <submittedName>
        <fullName evidence="2">Uncharacterized protein</fullName>
    </submittedName>
</protein>
<keyword evidence="3" id="KW-1185">Reference proteome</keyword>
<proteinExistence type="predicted"/>
<accession>A0A1C1CQX0</accession>
<organism evidence="2 3">
    <name type="scientific">Cladophialophora carrionii</name>
    <dbReference type="NCBI Taxonomy" id="86049"/>
    <lineage>
        <taxon>Eukaryota</taxon>
        <taxon>Fungi</taxon>
        <taxon>Dikarya</taxon>
        <taxon>Ascomycota</taxon>
        <taxon>Pezizomycotina</taxon>
        <taxon>Eurotiomycetes</taxon>
        <taxon>Chaetothyriomycetidae</taxon>
        <taxon>Chaetothyriales</taxon>
        <taxon>Herpotrichiellaceae</taxon>
        <taxon>Cladophialophora</taxon>
    </lineage>
</organism>
<evidence type="ECO:0000313" key="2">
    <source>
        <dbReference type="EMBL" id="OCT50907.1"/>
    </source>
</evidence>
<evidence type="ECO:0000313" key="3">
    <source>
        <dbReference type="Proteomes" id="UP000094526"/>
    </source>
</evidence>
<evidence type="ECO:0000256" key="1">
    <source>
        <dbReference type="SAM" id="MobiDB-lite"/>
    </source>
</evidence>
<dbReference type="OrthoDB" id="10509590at2759"/>
<feature type="region of interest" description="Disordered" evidence="1">
    <location>
        <begin position="1"/>
        <end position="27"/>
    </location>
</feature>
<feature type="compositionally biased region" description="Basic and acidic residues" evidence="1">
    <location>
        <begin position="191"/>
        <end position="218"/>
    </location>
</feature>
<dbReference type="AlphaFoldDB" id="A0A1C1CQX0"/>
<feature type="region of interest" description="Disordered" evidence="1">
    <location>
        <begin position="178"/>
        <end position="232"/>
    </location>
</feature>
<sequence>MRPARNAAPPEASSVLGQAAASSSEPLMSLQLNPFRLAANNTHHQDNNSEVSSAVMVAEHQTSLLSMSRPPTAHGRLQRDKTTSDGMRQPPPMEGVEVAHNPAEAASQPWNHPGPPVAPSLPVAQVTTNSDHGSMPSGRERANASDEVRWTLPTENSKRFAPVRSALAEHVVIDLEESGPLESGLSSSQSRDSRSRSPPEARNLDDGADHGRYRERDLGCQSSSRPLPPQQPALCRDSQQWRVFLEKFHASSPTDRLPTLASFWDEFYEKESMGYAWPPTTLLHIKDIAHRLITHFNTFNSFGMAVTKSGMQQHNSPVFDGLAMFSHDLQWFLIRKPLLGLGAKAPSNAEFARYLFSIRHQRATVLVDQQEFQKCLVLINQYRDKYRNQRERAAQKLHEDME</sequence>
<gene>
    <name evidence="2" type="ORF">CLCR_08623</name>
</gene>
<feature type="region of interest" description="Disordered" evidence="1">
    <location>
        <begin position="67"/>
        <end position="90"/>
    </location>
</feature>
<dbReference type="Proteomes" id="UP000094526">
    <property type="component" value="Unassembled WGS sequence"/>
</dbReference>
<dbReference type="VEuPathDB" id="FungiDB:CLCR_08623"/>
<name>A0A1C1CQX0_9EURO</name>
<feature type="region of interest" description="Disordered" evidence="1">
    <location>
        <begin position="125"/>
        <end position="150"/>
    </location>
</feature>